<gene>
    <name evidence="2" type="ORF">CISIN_1g047327mg</name>
</gene>
<organism evidence="2 3">
    <name type="scientific">Citrus sinensis</name>
    <name type="common">Sweet orange</name>
    <name type="synonym">Citrus aurantium var. sinensis</name>
    <dbReference type="NCBI Taxonomy" id="2711"/>
    <lineage>
        <taxon>Eukaryota</taxon>
        <taxon>Viridiplantae</taxon>
        <taxon>Streptophyta</taxon>
        <taxon>Embryophyta</taxon>
        <taxon>Tracheophyta</taxon>
        <taxon>Spermatophyta</taxon>
        <taxon>Magnoliopsida</taxon>
        <taxon>eudicotyledons</taxon>
        <taxon>Gunneridae</taxon>
        <taxon>Pentapetalae</taxon>
        <taxon>rosids</taxon>
        <taxon>malvids</taxon>
        <taxon>Sapindales</taxon>
        <taxon>Rutaceae</taxon>
        <taxon>Aurantioideae</taxon>
        <taxon>Citrus</taxon>
    </lineage>
</organism>
<dbReference type="PANTHER" id="PTHR38932">
    <property type="entry name" value="BNAC03G64660D PROTEIN"/>
    <property type="match status" value="1"/>
</dbReference>
<proteinExistence type="predicted"/>
<sequence>MGDYNLIERLRERVSSCFHFSPSKATAIQISQTRLSAPRLSHNVMGTHCCHVLAEQDEFASWFPSQDMKSVSTTFPVIRDRCFLICRIHCLFAFNTLQGAKALSSYILTFLEIRSTRQKKKKKMYPRPRVRIKEQQQEEEKAENHFSPPNDKGSILFLRVLESLALPDSSSTKENQSGSPPSIARIKKACNSASKDISKDIKQNHKVRSVTRPRAVLSSPDNDRLIGNGIKFDNKRCSSSAKKLILDRQNKMPAKTTPVKAVTPPATVSVGAGSGLGRTESSKRESES</sequence>
<feature type="compositionally biased region" description="Basic residues" evidence="1">
    <location>
        <begin position="121"/>
        <end position="130"/>
    </location>
</feature>
<evidence type="ECO:0000313" key="2">
    <source>
        <dbReference type="EMBL" id="KDO60363.1"/>
    </source>
</evidence>
<dbReference type="Proteomes" id="UP000027120">
    <property type="component" value="Unassembled WGS sequence"/>
</dbReference>
<keyword evidence="3" id="KW-1185">Reference proteome</keyword>
<evidence type="ECO:0000313" key="3">
    <source>
        <dbReference type="Proteomes" id="UP000027120"/>
    </source>
</evidence>
<feature type="region of interest" description="Disordered" evidence="1">
    <location>
        <begin position="121"/>
        <end position="151"/>
    </location>
</feature>
<accession>A0A067EZ31</accession>
<dbReference type="PANTHER" id="PTHR38932:SF2">
    <property type="entry name" value="DUF3741 DOMAIN-CONTAINING PROTEIN"/>
    <property type="match status" value="1"/>
</dbReference>
<feature type="compositionally biased region" description="Basic and acidic residues" evidence="1">
    <location>
        <begin position="131"/>
        <end position="144"/>
    </location>
</feature>
<feature type="compositionally biased region" description="Low complexity" evidence="1">
    <location>
        <begin position="253"/>
        <end position="268"/>
    </location>
</feature>
<feature type="region of interest" description="Disordered" evidence="1">
    <location>
        <begin position="248"/>
        <end position="288"/>
    </location>
</feature>
<dbReference type="EMBL" id="KK784932">
    <property type="protein sequence ID" value="KDO60363.1"/>
    <property type="molecule type" value="Genomic_DNA"/>
</dbReference>
<protein>
    <submittedName>
        <fullName evidence="2">Uncharacterized protein</fullName>
    </submittedName>
</protein>
<name>A0A067EZ31_CITSI</name>
<dbReference type="AlphaFoldDB" id="A0A067EZ31"/>
<evidence type="ECO:0000256" key="1">
    <source>
        <dbReference type="SAM" id="MobiDB-lite"/>
    </source>
</evidence>
<reference evidence="2 3" key="1">
    <citation type="submission" date="2014-04" db="EMBL/GenBank/DDBJ databases">
        <authorList>
            <consortium name="International Citrus Genome Consortium"/>
            <person name="Gmitter F."/>
            <person name="Chen C."/>
            <person name="Farmerie W."/>
            <person name="Harkins T."/>
            <person name="Desany B."/>
            <person name="Mohiuddin M."/>
            <person name="Kodira C."/>
            <person name="Borodovsky M."/>
            <person name="Lomsadze A."/>
            <person name="Burns P."/>
            <person name="Jenkins J."/>
            <person name="Prochnik S."/>
            <person name="Shu S."/>
            <person name="Chapman J."/>
            <person name="Pitluck S."/>
            <person name="Schmutz J."/>
            <person name="Rokhsar D."/>
        </authorList>
    </citation>
    <scope>NUCLEOTIDE SEQUENCE</scope>
</reference>